<proteinExistence type="predicted"/>
<dbReference type="GeneID" id="51865002"/>
<accession>F2RJZ0</accession>
<dbReference type="AlphaFoldDB" id="F2RJZ0"/>
<evidence type="ECO:0000313" key="3">
    <source>
        <dbReference type="EMBL" id="CCA57724.1"/>
    </source>
</evidence>
<dbReference type="RefSeq" id="WP_015035626.1">
    <property type="nucleotide sequence ID" value="NC_018750.1"/>
</dbReference>
<evidence type="ECO:0000256" key="1">
    <source>
        <dbReference type="SAM" id="MobiDB-lite"/>
    </source>
</evidence>
<protein>
    <submittedName>
        <fullName evidence="3">Uncharacterized protein</fullName>
    </submittedName>
</protein>
<dbReference type="PATRIC" id="fig|953739.5.peg.6941"/>
<evidence type="ECO:0000313" key="4">
    <source>
        <dbReference type="Proteomes" id="UP000006854"/>
    </source>
</evidence>
<sequence length="59" mass="6224">MSRRRGTGALVAAVLLLGLTGCASAVDPLERLGRKAVEQTRDGDGRRANVEHVRAEGLP</sequence>
<gene>
    <name evidence="3" type="ordered locus">SVEN_4438</name>
</gene>
<dbReference type="HOGENOM" id="CLU_2959106_0_0_11"/>
<dbReference type="eggNOG" id="ENOG5031YM3">
    <property type="taxonomic scope" value="Bacteria"/>
</dbReference>
<evidence type="ECO:0000256" key="2">
    <source>
        <dbReference type="SAM" id="SignalP"/>
    </source>
</evidence>
<keyword evidence="2" id="KW-0732">Signal</keyword>
<dbReference type="OrthoDB" id="4336430at2"/>
<dbReference type="PROSITE" id="PS51257">
    <property type="entry name" value="PROKAR_LIPOPROTEIN"/>
    <property type="match status" value="1"/>
</dbReference>
<organism evidence="3 4">
    <name type="scientific">Streptomyces venezuelae (strain ATCC 10712 / CBS 650.69 / DSM 40230 / JCM 4526 / NBRC 13096 / PD 04745)</name>
    <dbReference type="NCBI Taxonomy" id="953739"/>
    <lineage>
        <taxon>Bacteria</taxon>
        <taxon>Bacillati</taxon>
        <taxon>Actinomycetota</taxon>
        <taxon>Actinomycetes</taxon>
        <taxon>Kitasatosporales</taxon>
        <taxon>Streptomycetaceae</taxon>
        <taxon>Streptomyces</taxon>
    </lineage>
</organism>
<feature type="region of interest" description="Disordered" evidence="1">
    <location>
        <begin position="37"/>
        <end position="59"/>
    </location>
</feature>
<dbReference type="STRING" id="953739.SVEN_4438"/>
<dbReference type="EMBL" id="FR845719">
    <property type="protein sequence ID" value="CCA57724.1"/>
    <property type="molecule type" value="Genomic_DNA"/>
</dbReference>
<dbReference type="Proteomes" id="UP000006854">
    <property type="component" value="Chromosome"/>
</dbReference>
<keyword evidence="4" id="KW-1185">Reference proteome</keyword>
<reference evidence="3 4" key="1">
    <citation type="journal article" date="2011" name="BMC Genomics">
        <title>Genome-wide analysis of the role of GlnR in Streptomyces venezuelae provides new insights into global nitrogen regulation in actinomycetes.</title>
        <authorList>
            <person name="Pullan S.T."/>
            <person name="Bibb M.J."/>
            <person name="Merrick M."/>
        </authorList>
    </citation>
    <scope>NUCLEOTIDE SEQUENCE [LARGE SCALE GENOMIC DNA]</scope>
    <source>
        <strain evidence="4">ATCC 10712 / CBS 650.69 / DSM 40230 / JCM 4526 / NBRC 13096 / PD 04745</strain>
    </source>
</reference>
<feature type="chain" id="PRO_5003289211" evidence="2">
    <location>
        <begin position="26"/>
        <end position="59"/>
    </location>
</feature>
<name>F2RJZ0_STRVP</name>
<feature type="signal peptide" evidence="2">
    <location>
        <begin position="1"/>
        <end position="25"/>
    </location>
</feature>
<dbReference type="KEGG" id="sve:SVEN_4438"/>